<name>A0ABN9RCB0_9DINO</name>
<accession>A0ABN9RCB0</accession>
<protein>
    <recommendedName>
        <fullName evidence="1">SET domain-containing protein</fullName>
    </recommendedName>
</protein>
<comment type="caution">
    <text evidence="2">The sequence shown here is derived from an EMBL/GenBank/DDBJ whole genome shotgun (WGS) entry which is preliminary data.</text>
</comment>
<dbReference type="Gene3D" id="2.170.270.10">
    <property type="entry name" value="SET domain"/>
    <property type="match status" value="1"/>
</dbReference>
<dbReference type="InterPro" id="IPR001214">
    <property type="entry name" value="SET_dom"/>
</dbReference>
<keyword evidence="3" id="KW-1185">Reference proteome</keyword>
<dbReference type="PANTHER" id="PTHR12197">
    <property type="entry name" value="HISTONE-LYSINE N-METHYLTRANSFERASE SMYD"/>
    <property type="match status" value="1"/>
</dbReference>
<proteinExistence type="predicted"/>
<evidence type="ECO:0000259" key="1">
    <source>
        <dbReference type="PROSITE" id="PS50280"/>
    </source>
</evidence>
<dbReference type="PANTHER" id="PTHR12197:SF251">
    <property type="entry name" value="EG:BACR7C10.4 PROTEIN"/>
    <property type="match status" value="1"/>
</dbReference>
<evidence type="ECO:0000313" key="3">
    <source>
        <dbReference type="Proteomes" id="UP001189429"/>
    </source>
</evidence>
<reference evidence="2" key="1">
    <citation type="submission" date="2023-10" db="EMBL/GenBank/DDBJ databases">
        <authorList>
            <person name="Chen Y."/>
            <person name="Shah S."/>
            <person name="Dougan E. K."/>
            <person name="Thang M."/>
            <person name="Chan C."/>
        </authorList>
    </citation>
    <scope>NUCLEOTIDE SEQUENCE [LARGE SCALE GENOMIC DNA]</scope>
</reference>
<dbReference type="EMBL" id="CAUYUJ010005936">
    <property type="protein sequence ID" value="CAK0815518.1"/>
    <property type="molecule type" value="Genomic_DNA"/>
</dbReference>
<gene>
    <name evidence="2" type="ORF">PCOR1329_LOCUS18787</name>
</gene>
<sequence>MAPAAPEGLLAVEEREGRGRGLVARRAIAAGARVLAEEPWACCLADAERGRRCDWSLAAPTGGKKQLRCAATGLAFASQREQRAAWAEYYAGEHRAASAASSRGLPPRALPPVVRLALRVLRRWLGEQEGAQPPWARLESHWHHLQPAQRATLEERAGLCAEELRRGAGAAQKAACEGLGVAAIAELLAALSVNAVVVADEEQRSLGLGLYLRAALLNHSEEPSCAQSFVGRMLEVRALRPIAAGEEVTITYAELAEVEDGRRADRLSPGGDRARRMDSLPYGLIAPCRERPSADGVSPGGERAQRVDSPRMDLVSCQERLHHVHTGSAQTETEHNVWTHSVWAPERSAACGARGCARSTFSTPCRAGACPPSGRRAV</sequence>
<dbReference type="Gene3D" id="1.10.220.160">
    <property type="match status" value="1"/>
</dbReference>
<dbReference type="InterPro" id="IPR050869">
    <property type="entry name" value="H3K4_H4K5_MeTrfase"/>
</dbReference>
<dbReference type="PROSITE" id="PS50280">
    <property type="entry name" value="SET"/>
    <property type="match status" value="1"/>
</dbReference>
<dbReference type="Pfam" id="PF00856">
    <property type="entry name" value="SET"/>
    <property type="match status" value="1"/>
</dbReference>
<dbReference type="Gene3D" id="6.10.140.2220">
    <property type="match status" value="1"/>
</dbReference>
<evidence type="ECO:0000313" key="2">
    <source>
        <dbReference type="EMBL" id="CAK0815518.1"/>
    </source>
</evidence>
<dbReference type="InterPro" id="IPR046341">
    <property type="entry name" value="SET_dom_sf"/>
</dbReference>
<dbReference type="SUPFAM" id="SSF82199">
    <property type="entry name" value="SET domain"/>
    <property type="match status" value="1"/>
</dbReference>
<feature type="domain" description="SET" evidence="1">
    <location>
        <begin position="7"/>
        <end position="253"/>
    </location>
</feature>
<organism evidence="2 3">
    <name type="scientific">Prorocentrum cordatum</name>
    <dbReference type="NCBI Taxonomy" id="2364126"/>
    <lineage>
        <taxon>Eukaryota</taxon>
        <taxon>Sar</taxon>
        <taxon>Alveolata</taxon>
        <taxon>Dinophyceae</taxon>
        <taxon>Prorocentrales</taxon>
        <taxon>Prorocentraceae</taxon>
        <taxon>Prorocentrum</taxon>
    </lineage>
</organism>
<dbReference type="Proteomes" id="UP001189429">
    <property type="component" value="Unassembled WGS sequence"/>
</dbReference>